<accession>A0A368T6G5</accession>
<sequence length="63" mass="6829">MDLLDLDGWVPQVLSSAIVGIVLAPVLVLTLLAVAWGTIARATRRPTVTLQQRLHAERDGGQR</sequence>
<proteinExistence type="predicted"/>
<dbReference type="RefSeq" id="WP_114433233.1">
    <property type="nucleotide sequence ID" value="NZ_QEIN01000063.1"/>
</dbReference>
<keyword evidence="1" id="KW-1133">Transmembrane helix</keyword>
<evidence type="ECO:0000313" key="2">
    <source>
        <dbReference type="EMBL" id="RCV59266.1"/>
    </source>
</evidence>
<keyword evidence="3" id="KW-1185">Reference proteome</keyword>
<dbReference type="EMBL" id="QEIN01000063">
    <property type="protein sequence ID" value="RCV59266.1"/>
    <property type="molecule type" value="Genomic_DNA"/>
</dbReference>
<feature type="transmembrane region" description="Helical" evidence="1">
    <location>
        <begin position="12"/>
        <end position="36"/>
    </location>
</feature>
<organism evidence="2 3">
    <name type="scientific">Marinitenerispora sediminis</name>
    <dbReference type="NCBI Taxonomy" id="1931232"/>
    <lineage>
        <taxon>Bacteria</taxon>
        <taxon>Bacillati</taxon>
        <taxon>Actinomycetota</taxon>
        <taxon>Actinomycetes</taxon>
        <taxon>Streptosporangiales</taxon>
        <taxon>Nocardiopsidaceae</taxon>
        <taxon>Marinitenerispora</taxon>
    </lineage>
</organism>
<comment type="caution">
    <text evidence="2">The sequence shown here is derived from an EMBL/GenBank/DDBJ whole genome shotgun (WGS) entry which is preliminary data.</text>
</comment>
<gene>
    <name evidence="2" type="ORF">DEF24_09850</name>
</gene>
<dbReference type="Proteomes" id="UP000253318">
    <property type="component" value="Unassembled WGS sequence"/>
</dbReference>
<keyword evidence="1" id="KW-0812">Transmembrane</keyword>
<keyword evidence="1" id="KW-0472">Membrane</keyword>
<evidence type="ECO:0000313" key="3">
    <source>
        <dbReference type="Proteomes" id="UP000253318"/>
    </source>
</evidence>
<name>A0A368T6G5_9ACTN</name>
<dbReference type="AlphaFoldDB" id="A0A368T6G5"/>
<evidence type="ECO:0000256" key="1">
    <source>
        <dbReference type="SAM" id="Phobius"/>
    </source>
</evidence>
<reference evidence="2 3" key="1">
    <citation type="submission" date="2018-04" db="EMBL/GenBank/DDBJ databases">
        <title>Novel actinobacteria from marine sediment.</title>
        <authorList>
            <person name="Ng Z.Y."/>
            <person name="Tan G.Y.A."/>
        </authorList>
    </citation>
    <scope>NUCLEOTIDE SEQUENCE [LARGE SCALE GENOMIC DNA]</scope>
    <source>
        <strain evidence="2 3">TPS81</strain>
    </source>
</reference>
<protein>
    <submittedName>
        <fullName evidence="2">Uncharacterized protein</fullName>
    </submittedName>
</protein>